<evidence type="ECO:0000313" key="2">
    <source>
        <dbReference type="Proteomes" id="UP000663866"/>
    </source>
</evidence>
<proteinExistence type="predicted"/>
<reference evidence="1" key="1">
    <citation type="submission" date="2021-02" db="EMBL/GenBank/DDBJ databases">
        <authorList>
            <person name="Nowell W R."/>
        </authorList>
    </citation>
    <scope>NUCLEOTIDE SEQUENCE</scope>
</reference>
<sequence length="57" mass="6583">MYVDSTYGIGQMIMDGERHLHLKIDGQTITSERFNVQTPNEIKLYKGANDFLYDGEE</sequence>
<organism evidence="1 2">
    <name type="scientific">Rotaria magnacalcarata</name>
    <dbReference type="NCBI Taxonomy" id="392030"/>
    <lineage>
        <taxon>Eukaryota</taxon>
        <taxon>Metazoa</taxon>
        <taxon>Spiralia</taxon>
        <taxon>Gnathifera</taxon>
        <taxon>Rotifera</taxon>
        <taxon>Eurotatoria</taxon>
        <taxon>Bdelloidea</taxon>
        <taxon>Philodinida</taxon>
        <taxon>Philodinidae</taxon>
        <taxon>Rotaria</taxon>
    </lineage>
</organism>
<gene>
    <name evidence="1" type="ORF">OVN521_LOCUS47349</name>
</gene>
<keyword evidence="2" id="KW-1185">Reference proteome</keyword>
<dbReference type="AlphaFoldDB" id="A0A821GIK4"/>
<comment type="caution">
    <text evidence="1">The sequence shown here is derived from an EMBL/GenBank/DDBJ whole genome shotgun (WGS) entry which is preliminary data.</text>
</comment>
<dbReference type="EMBL" id="CAJOBG010091912">
    <property type="protein sequence ID" value="CAF4668814.1"/>
    <property type="molecule type" value="Genomic_DNA"/>
</dbReference>
<protein>
    <submittedName>
        <fullName evidence="1">Uncharacterized protein</fullName>
    </submittedName>
</protein>
<evidence type="ECO:0000313" key="1">
    <source>
        <dbReference type="EMBL" id="CAF4668814.1"/>
    </source>
</evidence>
<accession>A0A821GIK4</accession>
<feature type="non-terminal residue" evidence="1">
    <location>
        <position position="57"/>
    </location>
</feature>
<name>A0A821GIK4_9BILA</name>
<dbReference type="Proteomes" id="UP000663866">
    <property type="component" value="Unassembled WGS sequence"/>
</dbReference>